<feature type="region of interest" description="Disordered" evidence="1">
    <location>
        <begin position="347"/>
        <end position="379"/>
    </location>
</feature>
<name>A0A6A5KLX5_9PLEO</name>
<feature type="region of interest" description="Disordered" evidence="1">
    <location>
        <begin position="166"/>
        <end position="188"/>
    </location>
</feature>
<evidence type="ECO:0000256" key="1">
    <source>
        <dbReference type="SAM" id="MobiDB-lite"/>
    </source>
</evidence>
<feature type="region of interest" description="Disordered" evidence="1">
    <location>
        <begin position="78"/>
        <end position="133"/>
    </location>
</feature>
<keyword evidence="3" id="KW-1185">Reference proteome</keyword>
<evidence type="ECO:0000313" key="2">
    <source>
        <dbReference type="EMBL" id="KAF1839505.1"/>
    </source>
</evidence>
<feature type="compositionally biased region" description="Pro residues" evidence="1">
    <location>
        <begin position="298"/>
        <end position="313"/>
    </location>
</feature>
<feature type="compositionally biased region" description="Polar residues" evidence="1">
    <location>
        <begin position="95"/>
        <end position="104"/>
    </location>
</feature>
<evidence type="ECO:0000313" key="3">
    <source>
        <dbReference type="Proteomes" id="UP000800040"/>
    </source>
</evidence>
<reference evidence="2" key="1">
    <citation type="submission" date="2020-01" db="EMBL/GenBank/DDBJ databases">
        <authorList>
            <consortium name="DOE Joint Genome Institute"/>
            <person name="Haridas S."/>
            <person name="Albert R."/>
            <person name="Binder M."/>
            <person name="Bloem J."/>
            <person name="Labutti K."/>
            <person name="Salamov A."/>
            <person name="Andreopoulos B."/>
            <person name="Baker S.E."/>
            <person name="Barry K."/>
            <person name="Bills G."/>
            <person name="Bluhm B.H."/>
            <person name="Cannon C."/>
            <person name="Castanera R."/>
            <person name="Culley D.E."/>
            <person name="Daum C."/>
            <person name="Ezra D."/>
            <person name="Gonzalez J.B."/>
            <person name="Henrissat B."/>
            <person name="Kuo A."/>
            <person name="Liang C."/>
            <person name="Lipzen A."/>
            <person name="Lutzoni F."/>
            <person name="Magnuson J."/>
            <person name="Mondo S."/>
            <person name="Nolan M."/>
            <person name="Ohm R."/>
            <person name="Pangilinan J."/>
            <person name="Park H.-J."/>
            <person name="Ramirez L."/>
            <person name="Alfaro M."/>
            <person name="Sun H."/>
            <person name="Tritt A."/>
            <person name="Yoshinaga Y."/>
            <person name="Zwiers L.-H."/>
            <person name="Turgeon B.G."/>
            <person name="Goodwin S.B."/>
            <person name="Spatafora J.W."/>
            <person name="Crous P.W."/>
            <person name="Grigoriev I.V."/>
        </authorList>
    </citation>
    <scope>NUCLEOTIDE SEQUENCE</scope>
    <source>
        <strain evidence="2">P77</strain>
    </source>
</reference>
<dbReference type="EMBL" id="ML975245">
    <property type="protein sequence ID" value="KAF1839505.1"/>
    <property type="molecule type" value="Genomic_DNA"/>
</dbReference>
<proteinExistence type="predicted"/>
<accession>A0A6A5KLX5</accession>
<feature type="region of interest" description="Disordered" evidence="1">
    <location>
        <begin position="1"/>
        <end position="45"/>
    </location>
</feature>
<gene>
    <name evidence="2" type="ORF">BDW02DRAFT_155362</name>
</gene>
<feature type="compositionally biased region" description="Polar residues" evidence="1">
    <location>
        <begin position="166"/>
        <end position="176"/>
    </location>
</feature>
<protein>
    <submittedName>
        <fullName evidence="2">Uncharacterized protein</fullName>
    </submittedName>
</protein>
<sequence length="414" mass="46856">MFRPSPTPSFEEGPSLDSGIGMETDHRQLSLPMPPEPSISRIPLPSDPSYTYHLAIDLQEETWQQEVQRRTQLAAQVPLPPSRPTSTLSMRVNGHATNGWNGHMTNGGGSPIPSRSPTPRPALRHPQPRRSNIARIEVERVLAPSRGRRTPTLMNAPRLQWDFTRPFSTTPSLSTLRSDERDELGRPGSQLTLVSNRNGTFEETKRILNGMYVPVPRACLFLVWELNHQHNQVPISLTFPSAPRQTLHGPRPSSPTLPQLRIVEATPTPSDNTDTYHTRSFPLLTQHHATQQPHLRTAPPPHRAPPPIPPPPHQNLGDVHIAQALRVRRLTNEDVQRSQITIVRSSREMMRDRDGDGNEALSPRHSEEGESEHERLMQDVSRRAVERRGLRGRLRRAWGRVLRAVKDFGRGRRR</sequence>
<dbReference type="AlphaFoldDB" id="A0A6A5KLX5"/>
<organism evidence="2 3">
    <name type="scientific">Decorospora gaudefroyi</name>
    <dbReference type="NCBI Taxonomy" id="184978"/>
    <lineage>
        <taxon>Eukaryota</taxon>
        <taxon>Fungi</taxon>
        <taxon>Dikarya</taxon>
        <taxon>Ascomycota</taxon>
        <taxon>Pezizomycotina</taxon>
        <taxon>Dothideomycetes</taxon>
        <taxon>Pleosporomycetidae</taxon>
        <taxon>Pleosporales</taxon>
        <taxon>Pleosporineae</taxon>
        <taxon>Pleosporaceae</taxon>
        <taxon>Decorospora</taxon>
    </lineage>
</organism>
<dbReference type="Proteomes" id="UP000800040">
    <property type="component" value="Unassembled WGS sequence"/>
</dbReference>
<feature type="region of interest" description="Disordered" evidence="1">
    <location>
        <begin position="289"/>
        <end position="315"/>
    </location>
</feature>
<dbReference type="OrthoDB" id="3692968at2759"/>